<sequence length="141" mass="16315">MNKKCELSQKLYCIRAKIYYYRQLTIFSLYPYQRNYYLNLLQREIKTLEDIKERCTSNRESLEKQREFTIEELAKYNGEGGMLAYVAVNGVVYDVSMNITWAGGTHFGLYAGKDLTKQFSSCHLGVSIVLSNLPKVGTLKK</sequence>
<name>A0A934HWH9_9CLOT</name>
<dbReference type="SUPFAM" id="SSF55856">
    <property type="entry name" value="Cytochrome b5-like heme/steroid binding domain"/>
    <property type="match status" value="1"/>
</dbReference>
<keyword evidence="1" id="KW-0175">Coiled coil</keyword>
<evidence type="ECO:0000259" key="2">
    <source>
        <dbReference type="SMART" id="SM01117"/>
    </source>
</evidence>
<dbReference type="RefSeq" id="WP_211142737.1">
    <property type="nucleotide sequence ID" value="NZ_JAEEGB010000013.1"/>
</dbReference>
<proteinExistence type="predicted"/>
<evidence type="ECO:0000256" key="1">
    <source>
        <dbReference type="SAM" id="Coils"/>
    </source>
</evidence>
<dbReference type="EMBL" id="JAEEGB010000013">
    <property type="protein sequence ID" value="MBI6873274.1"/>
    <property type="molecule type" value="Genomic_DNA"/>
</dbReference>
<evidence type="ECO:0000313" key="3">
    <source>
        <dbReference type="EMBL" id="MBI6873274.1"/>
    </source>
</evidence>
<feature type="domain" description="Cytochrome b5 heme-binding" evidence="2">
    <location>
        <begin position="68"/>
        <end position="140"/>
    </location>
</feature>
<accession>A0A934HWH9</accession>
<organism evidence="3 4">
    <name type="scientific">Clostridium aciditolerans</name>
    <dbReference type="NCBI Taxonomy" id="339861"/>
    <lineage>
        <taxon>Bacteria</taxon>
        <taxon>Bacillati</taxon>
        <taxon>Bacillota</taxon>
        <taxon>Clostridia</taxon>
        <taxon>Eubacteriales</taxon>
        <taxon>Clostridiaceae</taxon>
        <taxon>Clostridium</taxon>
    </lineage>
</organism>
<comment type="caution">
    <text evidence="3">The sequence shown here is derived from an EMBL/GenBank/DDBJ whole genome shotgun (WGS) entry which is preliminary data.</text>
</comment>
<keyword evidence="4" id="KW-1185">Reference proteome</keyword>
<dbReference type="InterPro" id="IPR001199">
    <property type="entry name" value="Cyt_B5-like_heme/steroid-bd"/>
</dbReference>
<dbReference type="Proteomes" id="UP000622687">
    <property type="component" value="Unassembled WGS sequence"/>
</dbReference>
<dbReference type="Gene3D" id="3.10.120.10">
    <property type="entry name" value="Cytochrome b5-like heme/steroid binding domain"/>
    <property type="match status" value="1"/>
</dbReference>
<dbReference type="AlphaFoldDB" id="A0A934HWH9"/>
<dbReference type="Pfam" id="PF00173">
    <property type="entry name" value="Cyt-b5"/>
    <property type="match status" value="1"/>
</dbReference>
<dbReference type="InterPro" id="IPR036400">
    <property type="entry name" value="Cyt_B5-like_heme/steroid_sf"/>
</dbReference>
<protein>
    <submittedName>
        <fullName evidence="3">Steroid-binding protein</fullName>
    </submittedName>
</protein>
<gene>
    <name evidence="3" type="ORF">I6U51_11230</name>
</gene>
<feature type="coiled-coil region" evidence="1">
    <location>
        <begin position="38"/>
        <end position="79"/>
    </location>
</feature>
<dbReference type="SMART" id="SM01117">
    <property type="entry name" value="Cyt-b5"/>
    <property type="match status" value="1"/>
</dbReference>
<evidence type="ECO:0000313" key="4">
    <source>
        <dbReference type="Proteomes" id="UP000622687"/>
    </source>
</evidence>
<reference evidence="3" key="1">
    <citation type="submission" date="2020-12" db="EMBL/GenBank/DDBJ databases">
        <title>Clostridium thailandense sp. nov., a novel acetogenic bacterium isolated from peat land soil in Thailand.</title>
        <authorList>
            <person name="Chaikitkaew S."/>
            <person name="Birkeland N.K."/>
        </authorList>
    </citation>
    <scope>NUCLEOTIDE SEQUENCE</scope>
    <source>
        <strain evidence="3">DSM 17425</strain>
    </source>
</reference>